<dbReference type="Gramene" id="TraesARI5D03G03016640.1">
    <property type="protein sequence ID" value="TraesARI5D03G03016640.1.CDS1"/>
    <property type="gene ID" value="TraesARI5D03G03016640"/>
</dbReference>
<dbReference type="Gramene" id="TraesWEE_scaffold_158670_01G000100.1">
    <property type="protein sequence ID" value="TraesWEE_scaffold_158670_01G000100.1"/>
    <property type="gene ID" value="TraesWEE_scaffold_158670_01G000100"/>
</dbReference>
<dbReference type="AlphaFoldDB" id="A0A3B6MM44"/>
<dbReference type="Gramene" id="TraesROB_scaffold_157429_01G000100.1">
    <property type="protein sequence ID" value="TraesROB_scaffold_157429_01G000100.1"/>
    <property type="gene ID" value="TraesROB_scaffold_157429_01G000100"/>
</dbReference>
<dbReference type="Gramene" id="TraesRN5D0100239300.1">
    <property type="protein sequence ID" value="TraesRN5D0100239300.1"/>
    <property type="gene ID" value="TraesRN5D0100239300"/>
</dbReference>
<organism evidence="1">
    <name type="scientific">Triticum aestivum</name>
    <name type="common">Wheat</name>
    <dbReference type="NCBI Taxonomy" id="4565"/>
    <lineage>
        <taxon>Eukaryota</taxon>
        <taxon>Viridiplantae</taxon>
        <taxon>Streptophyta</taxon>
        <taxon>Embryophyta</taxon>
        <taxon>Tracheophyta</taxon>
        <taxon>Spermatophyta</taxon>
        <taxon>Magnoliopsida</taxon>
        <taxon>Liliopsida</taxon>
        <taxon>Poales</taxon>
        <taxon>Poaceae</taxon>
        <taxon>BOP clade</taxon>
        <taxon>Pooideae</taxon>
        <taxon>Triticodae</taxon>
        <taxon>Triticeae</taxon>
        <taxon>Triticinae</taxon>
        <taxon>Triticum</taxon>
    </lineage>
</organism>
<protein>
    <submittedName>
        <fullName evidence="1">Uncharacterized protein</fullName>
    </submittedName>
</protein>
<keyword evidence="2" id="KW-1185">Reference proteome</keyword>
<dbReference type="Gramene" id="TraesJAG5D03G03062590.1">
    <property type="protein sequence ID" value="TraesJAG5D03G03062590.1.CDS1"/>
    <property type="gene ID" value="TraesJAG5D03G03062590"/>
</dbReference>
<dbReference type="Gramene" id="TraesLDM5D03G03068780.1">
    <property type="protein sequence ID" value="TraesLDM5D03G03068780.1.CDS1"/>
    <property type="gene ID" value="TraesLDM5D03G03068780"/>
</dbReference>
<dbReference type="Gramene" id="TraesCAD_scaffold_139616_01G000100.1">
    <property type="protein sequence ID" value="TraesCAD_scaffold_139616_01G000100.1"/>
    <property type="gene ID" value="TraesCAD_scaffold_139616_01G000100"/>
</dbReference>
<dbReference type="Gramene" id="TraesNOR5D03G03092780.1">
    <property type="protein sequence ID" value="TraesNOR5D03G03092780.1.CDS1"/>
    <property type="gene ID" value="TraesNOR5D03G03092780"/>
</dbReference>
<evidence type="ECO:0000313" key="1">
    <source>
        <dbReference type="EnsemblPlants" id="TraesCS5D02G095500.1.cds1"/>
    </source>
</evidence>
<sequence length="89" mass="9408">MPIAQLAERLLCQRMGVIDEGEMVTEAAIAKFADLFQGQLPDIVVAALRALFRLDCDLPSAVEDALLAHGGGTLLELQGQGRGEDAATT</sequence>
<accession>A0A3B6MM44</accession>
<dbReference type="Gramene" id="TraesCS5D03G0226600.1">
    <property type="protein sequence ID" value="TraesCS5D03G0226600.1.CDS1"/>
    <property type="gene ID" value="TraesCS5D03G0226600"/>
</dbReference>
<proteinExistence type="predicted"/>
<reference evidence="1" key="1">
    <citation type="submission" date="2018-08" db="EMBL/GenBank/DDBJ databases">
        <authorList>
            <person name="Rossello M."/>
        </authorList>
    </citation>
    <scope>NUCLEOTIDE SEQUENCE [LARGE SCALE GENOMIC DNA]</scope>
    <source>
        <strain evidence="1">cv. Chinese Spring</strain>
    </source>
</reference>
<dbReference type="Proteomes" id="UP000019116">
    <property type="component" value="Chromosome 5D"/>
</dbReference>
<dbReference type="Gramene" id="TraesJUL5D03G03088140.1">
    <property type="protein sequence ID" value="TraesJUL5D03G03088140.1.CDS1"/>
    <property type="gene ID" value="TraesJUL5D03G03088140"/>
</dbReference>
<dbReference type="EnsemblPlants" id="TraesCS5D02G095500.1">
    <property type="protein sequence ID" value="TraesCS5D02G095500.1.cds1"/>
    <property type="gene ID" value="TraesCS5D02G095500"/>
</dbReference>
<dbReference type="Gramene" id="TraesSTA5D03G03055170.1">
    <property type="protein sequence ID" value="TraesSTA5D03G03055170.1.CDS1"/>
    <property type="gene ID" value="TraesSTA5D03G03055170"/>
</dbReference>
<name>A0A3B6MM44_WHEAT</name>
<evidence type="ECO:0000313" key="2">
    <source>
        <dbReference type="Proteomes" id="UP000019116"/>
    </source>
</evidence>
<dbReference type="Gramene" id="TraesCS5D02G095500.1">
    <property type="protein sequence ID" value="TraesCS5D02G095500.1.cds1"/>
    <property type="gene ID" value="TraesCS5D02G095500"/>
</dbReference>
<dbReference type="Gramene" id="TraesMAC5D03G03062270.1">
    <property type="protein sequence ID" value="TraesMAC5D03G03062270.1.CDS1"/>
    <property type="gene ID" value="TraesMAC5D03G03062270"/>
</dbReference>
<dbReference type="Gramene" id="TraesLAC5D03G03019790.1">
    <property type="protein sequence ID" value="TraesLAC5D03G03019790.1.CDS1"/>
    <property type="gene ID" value="TraesLAC5D03G03019790"/>
</dbReference>
<reference evidence="1" key="2">
    <citation type="submission" date="2018-10" db="UniProtKB">
        <authorList>
            <consortium name="EnsemblPlants"/>
        </authorList>
    </citation>
    <scope>IDENTIFICATION</scope>
</reference>
<dbReference type="Gramene" id="TraesCLE_scaffold_139075_01G000100.1">
    <property type="protein sequence ID" value="TraesCLE_scaffold_139075_01G000100.1"/>
    <property type="gene ID" value="TraesCLE_scaffold_139075_01G000100"/>
</dbReference>
<dbReference type="SMR" id="A0A3B6MM44"/>
<dbReference type="Gramene" id="TraesSYM5D03G03003120.1">
    <property type="protein sequence ID" value="TraesSYM5D03G03003120.1.CDS1"/>
    <property type="gene ID" value="TraesSYM5D03G03003120"/>
</dbReference>